<dbReference type="EMBL" id="MU003508">
    <property type="protein sequence ID" value="KAF2470427.1"/>
    <property type="molecule type" value="Genomic_DNA"/>
</dbReference>
<name>A0ACB6QVW5_9PLEO</name>
<dbReference type="Proteomes" id="UP000799755">
    <property type="component" value="Unassembled WGS sequence"/>
</dbReference>
<sequence length="346" mass="38344">MPVKSVPLRKLGKNGPNIPALGLGLMGMSAGIYGTPPNDEERFKLLDRAAELGETFWDTADIYGGNEELLGKWFKHSGKRDSIFLATKFGILMDGMQFKGINSSSEYCRQQCEASLKKLGTDRIDLYFAHRVHPETPIEETMRALSKLKAEGKIKHIGLCEVSSATLRRAYKIAPVAAVQMEYSPFVLEIERESGTNLLDTCRELGVAIVCSSPLGRGLLTGAFMNRESITGADDIRGSYFPWFSEEHMDANAKLVSQFKAFADKKGCTPTQLAIAWILKQGDDFFPIPGTKKIRYLEQNWGSLDINLSDNEEAEIRKFVDSAEVSGYRSTPGSQAFAFVDTKEEA</sequence>
<keyword evidence="2" id="KW-1185">Reference proteome</keyword>
<gene>
    <name evidence="1" type="ORF">BDR25DRAFT_287352</name>
</gene>
<comment type="caution">
    <text evidence="1">The sequence shown here is derived from an EMBL/GenBank/DDBJ whole genome shotgun (WGS) entry which is preliminary data.</text>
</comment>
<reference evidence="1" key="1">
    <citation type="journal article" date="2020" name="Stud. Mycol.">
        <title>101 Dothideomycetes genomes: a test case for predicting lifestyles and emergence of pathogens.</title>
        <authorList>
            <person name="Haridas S."/>
            <person name="Albert R."/>
            <person name="Binder M."/>
            <person name="Bloem J."/>
            <person name="Labutti K."/>
            <person name="Salamov A."/>
            <person name="Andreopoulos B."/>
            <person name="Baker S."/>
            <person name="Barry K."/>
            <person name="Bills G."/>
            <person name="Bluhm B."/>
            <person name="Cannon C."/>
            <person name="Castanera R."/>
            <person name="Culley D."/>
            <person name="Daum C."/>
            <person name="Ezra D."/>
            <person name="Gonzalez J."/>
            <person name="Henrissat B."/>
            <person name="Kuo A."/>
            <person name="Liang C."/>
            <person name="Lipzen A."/>
            <person name="Lutzoni F."/>
            <person name="Magnuson J."/>
            <person name="Mondo S."/>
            <person name="Nolan M."/>
            <person name="Ohm R."/>
            <person name="Pangilinan J."/>
            <person name="Park H.-J."/>
            <person name="Ramirez L."/>
            <person name="Alfaro M."/>
            <person name="Sun H."/>
            <person name="Tritt A."/>
            <person name="Yoshinaga Y."/>
            <person name="Zwiers L.-H."/>
            <person name="Turgeon B."/>
            <person name="Goodwin S."/>
            <person name="Spatafora J."/>
            <person name="Crous P."/>
            <person name="Grigoriev I."/>
        </authorList>
    </citation>
    <scope>NUCLEOTIDE SEQUENCE</scope>
    <source>
        <strain evidence="1">ATCC 200398</strain>
    </source>
</reference>
<evidence type="ECO:0000313" key="2">
    <source>
        <dbReference type="Proteomes" id="UP000799755"/>
    </source>
</evidence>
<proteinExistence type="predicted"/>
<accession>A0ACB6QVW5</accession>
<protein>
    <submittedName>
        <fullName evidence="1">Aldo/keto reductase</fullName>
    </submittedName>
</protein>
<evidence type="ECO:0000313" key="1">
    <source>
        <dbReference type="EMBL" id="KAF2470427.1"/>
    </source>
</evidence>
<organism evidence="1 2">
    <name type="scientific">Lindgomyces ingoldianus</name>
    <dbReference type="NCBI Taxonomy" id="673940"/>
    <lineage>
        <taxon>Eukaryota</taxon>
        <taxon>Fungi</taxon>
        <taxon>Dikarya</taxon>
        <taxon>Ascomycota</taxon>
        <taxon>Pezizomycotina</taxon>
        <taxon>Dothideomycetes</taxon>
        <taxon>Pleosporomycetidae</taxon>
        <taxon>Pleosporales</taxon>
        <taxon>Lindgomycetaceae</taxon>
        <taxon>Lindgomyces</taxon>
    </lineage>
</organism>